<dbReference type="AlphaFoldDB" id="A0AB39YJ31"/>
<dbReference type="Gene3D" id="3.40.630.30">
    <property type="match status" value="1"/>
</dbReference>
<evidence type="ECO:0000313" key="2">
    <source>
        <dbReference type="EMBL" id="XDV68587.1"/>
    </source>
</evidence>
<dbReference type="Pfam" id="PF13302">
    <property type="entry name" value="Acetyltransf_3"/>
    <property type="match status" value="1"/>
</dbReference>
<feature type="domain" description="N-acetyltransferase" evidence="1">
    <location>
        <begin position="1"/>
        <end position="93"/>
    </location>
</feature>
<proteinExistence type="predicted"/>
<keyword evidence="2" id="KW-0012">Acyltransferase</keyword>
<gene>
    <name evidence="2" type="ORF">AB5J51_39735</name>
</gene>
<protein>
    <submittedName>
        <fullName evidence="2">GNAT family N-acetyltransferase</fullName>
        <ecNumber evidence="2">2.3.-.-</ecNumber>
    </submittedName>
</protein>
<dbReference type="EMBL" id="CP165727">
    <property type="protein sequence ID" value="XDV68587.1"/>
    <property type="molecule type" value="Genomic_DNA"/>
</dbReference>
<dbReference type="SUPFAM" id="SSF55729">
    <property type="entry name" value="Acyl-CoA N-acyltransferases (Nat)"/>
    <property type="match status" value="1"/>
</dbReference>
<accession>A0AB39YJ31</accession>
<dbReference type="InterPro" id="IPR000182">
    <property type="entry name" value="GNAT_dom"/>
</dbReference>
<dbReference type="InterPro" id="IPR016181">
    <property type="entry name" value="Acyl_CoA_acyltransferase"/>
</dbReference>
<dbReference type="InterPro" id="IPR051531">
    <property type="entry name" value="N-acetyltransferase"/>
</dbReference>
<reference evidence="2" key="1">
    <citation type="submission" date="2024-08" db="EMBL/GenBank/DDBJ databases">
        <authorList>
            <person name="Yu S.T."/>
        </authorList>
    </citation>
    <scope>NUCLEOTIDE SEQUENCE</scope>
    <source>
        <strain evidence="2">R33</strain>
    </source>
</reference>
<dbReference type="RefSeq" id="WP_369780084.1">
    <property type="nucleotide sequence ID" value="NZ_CP165727.1"/>
</dbReference>
<name>A0AB39YJ31_9ACTN</name>
<dbReference type="EC" id="2.3.-.-" evidence="2"/>
<dbReference type="PROSITE" id="PS51186">
    <property type="entry name" value="GNAT"/>
    <property type="match status" value="1"/>
</dbReference>
<keyword evidence="2" id="KW-0808">Transferase</keyword>
<organism evidence="2">
    <name type="scientific">Streptomyces sp. R33</name>
    <dbReference type="NCBI Taxonomy" id="3238629"/>
    <lineage>
        <taxon>Bacteria</taxon>
        <taxon>Bacillati</taxon>
        <taxon>Actinomycetota</taxon>
        <taxon>Actinomycetes</taxon>
        <taxon>Kitasatosporales</taxon>
        <taxon>Streptomycetaceae</taxon>
        <taxon>Streptomyces</taxon>
    </lineage>
</organism>
<sequence>MIGLISLRRRTPTMGTISYILRDDSWGNGYATQATRQVVTAAFTTAGLNRLEAMHHPDNPASGRVLTKVGFTRIGTADRDTETGTVPYELYVLETGGI</sequence>
<dbReference type="GO" id="GO:0016747">
    <property type="term" value="F:acyltransferase activity, transferring groups other than amino-acyl groups"/>
    <property type="evidence" value="ECO:0007669"/>
    <property type="project" value="InterPro"/>
</dbReference>
<dbReference type="PANTHER" id="PTHR43792">
    <property type="entry name" value="GNAT FAMILY, PUTATIVE (AFU_ORTHOLOGUE AFUA_3G00765)-RELATED-RELATED"/>
    <property type="match status" value="1"/>
</dbReference>
<evidence type="ECO:0000259" key="1">
    <source>
        <dbReference type="PROSITE" id="PS51186"/>
    </source>
</evidence>